<organism evidence="1 2">
    <name type="scientific">Crenichthys baileyi</name>
    <name type="common">White River springfish</name>
    <dbReference type="NCBI Taxonomy" id="28760"/>
    <lineage>
        <taxon>Eukaryota</taxon>
        <taxon>Metazoa</taxon>
        <taxon>Chordata</taxon>
        <taxon>Craniata</taxon>
        <taxon>Vertebrata</taxon>
        <taxon>Euteleostomi</taxon>
        <taxon>Actinopterygii</taxon>
        <taxon>Neopterygii</taxon>
        <taxon>Teleostei</taxon>
        <taxon>Neoteleostei</taxon>
        <taxon>Acanthomorphata</taxon>
        <taxon>Ovalentaria</taxon>
        <taxon>Atherinomorphae</taxon>
        <taxon>Cyprinodontiformes</taxon>
        <taxon>Goodeidae</taxon>
        <taxon>Crenichthys</taxon>
    </lineage>
</organism>
<evidence type="ECO:0000313" key="2">
    <source>
        <dbReference type="Proteomes" id="UP001311232"/>
    </source>
</evidence>
<comment type="caution">
    <text evidence="1">The sequence shown here is derived from an EMBL/GenBank/DDBJ whole genome shotgun (WGS) entry which is preliminary data.</text>
</comment>
<proteinExistence type="predicted"/>
<name>A0AAV9R2H3_9TELE</name>
<keyword evidence="2" id="KW-1185">Reference proteome</keyword>
<accession>A0AAV9R2H3</accession>
<dbReference type="AlphaFoldDB" id="A0AAV9R2H3"/>
<protein>
    <submittedName>
        <fullName evidence="1">Uncharacterized protein</fullName>
    </submittedName>
</protein>
<dbReference type="Proteomes" id="UP001311232">
    <property type="component" value="Unassembled WGS sequence"/>
</dbReference>
<gene>
    <name evidence="1" type="ORF">CRENBAI_001211</name>
</gene>
<reference evidence="1 2" key="1">
    <citation type="submission" date="2021-06" db="EMBL/GenBank/DDBJ databases">
        <authorList>
            <person name="Palmer J.M."/>
        </authorList>
    </citation>
    <scope>NUCLEOTIDE SEQUENCE [LARGE SCALE GENOMIC DNA]</scope>
    <source>
        <strain evidence="1 2">MEX-2019</strain>
        <tissue evidence="1">Muscle</tissue>
    </source>
</reference>
<sequence>MAYAIKRVAGLYLLNKARERRRLAPLCRVWIHQTIQRRSEFDEFHHLLQELRAEEDRFQRYFRLSPAQFDNLLTCIGARISYQDTIYRRSISAEERLSICIRASVQISQLKRRMLWMRVTCVRGLKRSKRVKMRCAGLVKRAAGPLSAPRGAST</sequence>
<dbReference type="EMBL" id="JAHHUM010002603">
    <property type="protein sequence ID" value="KAK5602737.1"/>
    <property type="molecule type" value="Genomic_DNA"/>
</dbReference>
<evidence type="ECO:0000313" key="1">
    <source>
        <dbReference type="EMBL" id="KAK5602737.1"/>
    </source>
</evidence>